<protein>
    <submittedName>
        <fullName evidence="3">Uncharacterized protein</fullName>
    </submittedName>
</protein>
<evidence type="ECO:0000256" key="1">
    <source>
        <dbReference type="SAM" id="MobiDB-lite"/>
    </source>
</evidence>
<reference evidence="3" key="1">
    <citation type="submission" date="2022-11" db="UniProtKB">
        <authorList>
            <consortium name="WormBaseParasite"/>
        </authorList>
    </citation>
    <scope>IDENTIFICATION</scope>
</reference>
<evidence type="ECO:0000313" key="2">
    <source>
        <dbReference type="Proteomes" id="UP000887572"/>
    </source>
</evidence>
<sequence>MMKNDEEWNNVWKQLKTKLHSTMVAFGSGSVSLPKLMDTFRNDWSTELTSYAVRLGYGSNDGAVYKMLLTMPDEIESGFISATATLAFKVVPKAETNDNLSKIDKSNQYQIDQRIARAQRRTSNGHHNFNNTFHAQPSMMPSTRPPFALSGLMQNAPRLSRPPPEQRKKTRAQRRSSAGHHNFNNTFHAQPSMMPSIPPSPLALSAPMPSPSEWPRPALEQQIQQIMRASKHRASNGNHHRSLETIVVDVTSSNTRIVNVTSSDETLVKVTSSDGTLAKVTSSDGTMAKVTSSDETLVKVTSSDGTLAKVTSSDGTLAKVTSSLVDIGTDSDFHKPATVGGEGHSECHKVSSSSSNSWLHSLLCFPPYLSSLRQQAKYEQINDNNRGTLST</sequence>
<name>A0A914HIL7_GLORO</name>
<dbReference type="WBParaSite" id="Gr19_v10_g180.t2">
    <property type="protein sequence ID" value="Gr19_v10_g180.t2"/>
    <property type="gene ID" value="Gr19_v10_g180"/>
</dbReference>
<proteinExistence type="predicted"/>
<keyword evidence="2" id="KW-1185">Reference proteome</keyword>
<dbReference type="Proteomes" id="UP000887572">
    <property type="component" value="Unplaced"/>
</dbReference>
<feature type="region of interest" description="Disordered" evidence="1">
    <location>
        <begin position="121"/>
        <end position="215"/>
    </location>
</feature>
<feature type="compositionally biased region" description="Polar residues" evidence="1">
    <location>
        <begin position="125"/>
        <end position="141"/>
    </location>
</feature>
<organism evidence="2 3">
    <name type="scientific">Globodera rostochiensis</name>
    <name type="common">Golden nematode worm</name>
    <name type="synonym">Heterodera rostochiensis</name>
    <dbReference type="NCBI Taxonomy" id="31243"/>
    <lineage>
        <taxon>Eukaryota</taxon>
        <taxon>Metazoa</taxon>
        <taxon>Ecdysozoa</taxon>
        <taxon>Nematoda</taxon>
        <taxon>Chromadorea</taxon>
        <taxon>Rhabditida</taxon>
        <taxon>Tylenchina</taxon>
        <taxon>Tylenchomorpha</taxon>
        <taxon>Tylenchoidea</taxon>
        <taxon>Heteroderidae</taxon>
        <taxon>Heteroderinae</taxon>
        <taxon>Globodera</taxon>
    </lineage>
</organism>
<evidence type="ECO:0000313" key="3">
    <source>
        <dbReference type="WBParaSite" id="Gr19_v10_g180.t2"/>
    </source>
</evidence>
<accession>A0A914HIL7</accession>
<feature type="compositionally biased region" description="Basic residues" evidence="1">
    <location>
        <begin position="168"/>
        <end position="178"/>
    </location>
</feature>
<dbReference type="AlphaFoldDB" id="A0A914HIL7"/>